<dbReference type="Proteomes" id="UP000324800">
    <property type="component" value="Unassembled WGS sequence"/>
</dbReference>
<dbReference type="OrthoDB" id="336747at2759"/>
<dbReference type="PANTHER" id="PTHR44167">
    <property type="entry name" value="OVARIAN-SPECIFIC SERINE/THREONINE-PROTEIN KINASE LOK-RELATED"/>
    <property type="match status" value="1"/>
</dbReference>
<sequence>MEYANMMMLDIIANQQQIPLPKYTLRALMKQILEGMRAFHSSGLIHRDVKCNNILLHSPPGSGRVHVKISDFGLSKKENAISEKIYVAGSQFDNDPIEKPPQLIDSILWDLLSQMLEFDVNKRITAAQALQHPFFTSPEAIDDISTDQIKLAQSAIVADFEGDDNISEFDKDPSFVVAESVIKT</sequence>
<proteinExistence type="predicted"/>
<name>A0A5J4W9U3_9EUKA</name>
<dbReference type="AlphaFoldDB" id="A0A5J4W9U3"/>
<evidence type="ECO:0000313" key="3">
    <source>
        <dbReference type="Proteomes" id="UP000324800"/>
    </source>
</evidence>
<dbReference type="SUPFAM" id="SSF56112">
    <property type="entry name" value="Protein kinase-like (PK-like)"/>
    <property type="match status" value="1"/>
</dbReference>
<dbReference type="GO" id="GO:0044773">
    <property type="term" value="P:mitotic DNA damage checkpoint signaling"/>
    <property type="evidence" value="ECO:0007669"/>
    <property type="project" value="TreeGrafter"/>
</dbReference>
<evidence type="ECO:0000313" key="2">
    <source>
        <dbReference type="EMBL" id="KAA6391446.1"/>
    </source>
</evidence>
<dbReference type="PANTHER" id="PTHR44167:SF24">
    <property type="entry name" value="SERINE_THREONINE-PROTEIN KINASE CHK2"/>
    <property type="match status" value="1"/>
</dbReference>
<protein>
    <recommendedName>
        <fullName evidence="1">Protein kinase domain-containing protein</fullName>
    </recommendedName>
</protein>
<dbReference type="GO" id="GO:0004674">
    <property type="term" value="F:protein serine/threonine kinase activity"/>
    <property type="evidence" value="ECO:0007669"/>
    <property type="project" value="TreeGrafter"/>
</dbReference>
<dbReference type="Pfam" id="PF00069">
    <property type="entry name" value="Pkinase"/>
    <property type="match status" value="1"/>
</dbReference>
<feature type="domain" description="Protein kinase" evidence="1">
    <location>
        <begin position="1"/>
        <end position="184"/>
    </location>
</feature>
<dbReference type="Gene3D" id="1.10.510.10">
    <property type="entry name" value="Transferase(Phosphotransferase) domain 1"/>
    <property type="match status" value="2"/>
</dbReference>
<dbReference type="InterPro" id="IPR000719">
    <property type="entry name" value="Prot_kinase_dom"/>
</dbReference>
<reference evidence="2 3" key="1">
    <citation type="submission" date="2019-03" db="EMBL/GenBank/DDBJ databases">
        <title>Single cell metagenomics reveals metabolic interactions within the superorganism composed of flagellate Streblomastix strix and complex community of Bacteroidetes bacteria on its surface.</title>
        <authorList>
            <person name="Treitli S.C."/>
            <person name="Kolisko M."/>
            <person name="Husnik F."/>
            <person name="Keeling P."/>
            <person name="Hampl V."/>
        </authorList>
    </citation>
    <scope>NUCLEOTIDE SEQUENCE [LARGE SCALE GENOMIC DNA]</scope>
    <source>
        <strain evidence="2">ST1C</strain>
    </source>
</reference>
<evidence type="ECO:0000259" key="1">
    <source>
        <dbReference type="PROSITE" id="PS50011"/>
    </source>
</evidence>
<dbReference type="InterPro" id="IPR011009">
    <property type="entry name" value="Kinase-like_dom_sf"/>
</dbReference>
<gene>
    <name evidence="2" type="ORF">EZS28_013025</name>
</gene>
<accession>A0A5J4W9U3</accession>
<dbReference type="PROSITE" id="PS00108">
    <property type="entry name" value="PROTEIN_KINASE_ST"/>
    <property type="match status" value="1"/>
</dbReference>
<comment type="caution">
    <text evidence="2">The sequence shown here is derived from an EMBL/GenBank/DDBJ whole genome shotgun (WGS) entry which is preliminary data.</text>
</comment>
<organism evidence="2 3">
    <name type="scientific">Streblomastix strix</name>
    <dbReference type="NCBI Taxonomy" id="222440"/>
    <lineage>
        <taxon>Eukaryota</taxon>
        <taxon>Metamonada</taxon>
        <taxon>Preaxostyla</taxon>
        <taxon>Oxymonadida</taxon>
        <taxon>Streblomastigidae</taxon>
        <taxon>Streblomastix</taxon>
    </lineage>
</organism>
<dbReference type="CDD" id="cd00180">
    <property type="entry name" value="PKc"/>
    <property type="match status" value="1"/>
</dbReference>
<dbReference type="SMART" id="SM00220">
    <property type="entry name" value="S_TKc"/>
    <property type="match status" value="1"/>
</dbReference>
<dbReference type="GO" id="GO:0005634">
    <property type="term" value="C:nucleus"/>
    <property type="evidence" value="ECO:0007669"/>
    <property type="project" value="TreeGrafter"/>
</dbReference>
<dbReference type="PROSITE" id="PS50011">
    <property type="entry name" value="PROTEIN_KINASE_DOM"/>
    <property type="match status" value="1"/>
</dbReference>
<dbReference type="InterPro" id="IPR008271">
    <property type="entry name" value="Ser/Thr_kinase_AS"/>
</dbReference>
<dbReference type="EMBL" id="SNRW01002878">
    <property type="protein sequence ID" value="KAA6391446.1"/>
    <property type="molecule type" value="Genomic_DNA"/>
</dbReference>
<dbReference type="GO" id="GO:0005524">
    <property type="term" value="F:ATP binding"/>
    <property type="evidence" value="ECO:0007669"/>
    <property type="project" value="InterPro"/>
</dbReference>